<reference evidence="1 2" key="1">
    <citation type="submission" date="2023-10" db="EMBL/GenBank/DDBJ databases">
        <title>Psychrosphaera aquimaarina strain SW33 isolated from seawater.</title>
        <authorList>
            <person name="Bayburt H."/>
            <person name="Kim J.M."/>
            <person name="Choi B.J."/>
            <person name="Jeon C.O."/>
        </authorList>
    </citation>
    <scope>NUCLEOTIDE SEQUENCE [LARGE SCALE GENOMIC DNA]</scope>
    <source>
        <strain evidence="1 2">KCTC 52743</strain>
    </source>
</reference>
<accession>A0ABU3R4R3</accession>
<gene>
    <name evidence="1" type="ORF">RT723_17090</name>
</gene>
<dbReference type="Proteomes" id="UP001257914">
    <property type="component" value="Unassembled WGS sequence"/>
</dbReference>
<keyword evidence="2" id="KW-1185">Reference proteome</keyword>
<evidence type="ECO:0000313" key="2">
    <source>
        <dbReference type="Proteomes" id="UP001257914"/>
    </source>
</evidence>
<comment type="caution">
    <text evidence="1">The sequence shown here is derived from an EMBL/GenBank/DDBJ whole genome shotgun (WGS) entry which is preliminary data.</text>
</comment>
<dbReference type="RefSeq" id="WP_216053527.1">
    <property type="nucleotide sequence ID" value="NZ_JAWCUA010000010.1"/>
</dbReference>
<evidence type="ECO:0008006" key="3">
    <source>
        <dbReference type="Google" id="ProtNLM"/>
    </source>
</evidence>
<name>A0ABU3R4R3_9GAMM</name>
<proteinExistence type="predicted"/>
<protein>
    <recommendedName>
        <fullName evidence="3">YfcL protein</fullName>
    </recommendedName>
</protein>
<dbReference type="EMBL" id="JAWCUA010000010">
    <property type="protein sequence ID" value="MDU0114673.1"/>
    <property type="molecule type" value="Genomic_DNA"/>
</dbReference>
<evidence type="ECO:0000313" key="1">
    <source>
        <dbReference type="EMBL" id="MDU0114673.1"/>
    </source>
</evidence>
<organism evidence="1 2">
    <name type="scientific">Psychrosphaera aquimarina</name>
    <dbReference type="NCBI Taxonomy" id="2044854"/>
    <lineage>
        <taxon>Bacteria</taxon>
        <taxon>Pseudomonadati</taxon>
        <taxon>Pseudomonadota</taxon>
        <taxon>Gammaproteobacteria</taxon>
        <taxon>Alteromonadales</taxon>
        <taxon>Pseudoalteromonadaceae</taxon>
        <taxon>Psychrosphaera</taxon>
    </lineage>
</organism>
<sequence length="94" mass="11144">MKDFINIHDYIISSELVGDWDGKEEEVTDRINTMIHQAYDMFPEDITTETAEQLFDELWAAVAGQEFVIEAEYDELESWLDTFVRQKLDEIEYD</sequence>